<feature type="signal peptide" evidence="2">
    <location>
        <begin position="1"/>
        <end position="18"/>
    </location>
</feature>
<feature type="domain" description="SLH" evidence="3">
    <location>
        <begin position="42"/>
        <end position="82"/>
    </location>
</feature>
<comment type="caution">
    <text evidence="4">The sequence shown here is derived from an EMBL/GenBank/DDBJ whole genome shotgun (WGS) entry which is preliminary data.</text>
</comment>
<evidence type="ECO:0000313" key="4">
    <source>
        <dbReference type="EMBL" id="MEV4914542.1"/>
    </source>
</evidence>
<keyword evidence="5" id="KW-1185">Reference proteome</keyword>
<name>A0ABV3IK58_9BACI</name>
<gene>
    <name evidence="4" type="ORF">MRBLBA1_005552</name>
</gene>
<evidence type="ECO:0000259" key="3">
    <source>
        <dbReference type="Pfam" id="PF00395"/>
    </source>
</evidence>
<feature type="chain" id="PRO_5045768196" evidence="2">
    <location>
        <begin position="19"/>
        <end position="304"/>
    </location>
</feature>
<dbReference type="EMBL" id="JBEGIE010000088">
    <property type="protein sequence ID" value="MEV4914542.1"/>
    <property type="molecule type" value="Genomic_DNA"/>
</dbReference>
<accession>A0ABV3IK58</accession>
<dbReference type="Proteomes" id="UP001552502">
    <property type="component" value="Unassembled WGS sequence"/>
</dbReference>
<feature type="domain" description="SLH" evidence="3">
    <location>
        <begin position="100"/>
        <end position="142"/>
    </location>
</feature>
<proteinExistence type="predicted"/>
<dbReference type="PANTHER" id="PTHR43308:SF1">
    <property type="entry name" value="OUTER MEMBRANE PROTEIN ALPHA"/>
    <property type="match status" value="1"/>
</dbReference>
<reference evidence="4 5" key="1">
    <citation type="journal article" date="2023" name="Proc. Natl. Acad. Sci. U.S.A.">
        <title>Bacterial tolerance to host-exuded specialized metabolites structures the maize root microbiome.</title>
        <authorList>
            <person name="Thoenen L."/>
            <person name="Giroud C."/>
            <person name="Kreuzer M."/>
            <person name="Waelchli J."/>
            <person name="Gfeller V."/>
            <person name="Deslandes-Herold G."/>
            <person name="Mateo P."/>
            <person name="Robert C.A.M."/>
            <person name="Ahrens C.H."/>
            <person name="Rubio-Somoza I."/>
            <person name="Bruggmann R."/>
            <person name="Erb M."/>
            <person name="Schlaeppi K."/>
        </authorList>
    </citation>
    <scope>NUCLEOTIDE SEQUENCE [LARGE SCALE GENOMIC DNA]</scope>
    <source>
        <strain evidence="4 5">LBA1-1-1.1</strain>
    </source>
</reference>
<dbReference type="InterPro" id="IPR001119">
    <property type="entry name" value="SLH_dom"/>
</dbReference>
<dbReference type="InterPro" id="IPR051465">
    <property type="entry name" value="Cell_Envelope_Struct_Comp"/>
</dbReference>
<keyword evidence="1 2" id="KW-0732">Signal</keyword>
<feature type="domain" description="SLH" evidence="3">
    <location>
        <begin position="163"/>
        <end position="204"/>
    </location>
</feature>
<sequence>MASALLLGAIIAPSSSLAVSETVTQKNNAQLEFDEDDYYYQFPDVIGWAKPSVDYLVKKKVLSGLPDGTFGPNLEIDRASAAIIMAKILNLQIDASAKPSFKDSQDHWATPYIAAVEKAGIIKGVGNGDFNPSGKLTRAAMASMLAHSYNLDKKSTELLPTVFQDLKGHWSEKSANLLVALRISAGYGGSHWYPDNTITRAEAASLVARTDQSKDKEIQLKQVSMKQNYFIYPESSLHSGIIAEYPAQTVTVFDESETGWIKIATDHGLKWTPLQEKQVYIDINFVTFDRPSRTGFLCIRKLCT</sequence>
<dbReference type="Pfam" id="PF00395">
    <property type="entry name" value="SLH"/>
    <property type="match status" value="3"/>
</dbReference>
<dbReference type="PANTHER" id="PTHR43308">
    <property type="entry name" value="OUTER MEMBRANE PROTEIN ALPHA-RELATED"/>
    <property type="match status" value="1"/>
</dbReference>
<organism evidence="4 5">
    <name type="scientific">Bacillus proteolyticus</name>
    <dbReference type="NCBI Taxonomy" id="2026192"/>
    <lineage>
        <taxon>Bacteria</taxon>
        <taxon>Bacillati</taxon>
        <taxon>Bacillota</taxon>
        <taxon>Bacilli</taxon>
        <taxon>Bacillales</taxon>
        <taxon>Bacillaceae</taxon>
        <taxon>Bacillus</taxon>
        <taxon>Bacillus cereus group</taxon>
    </lineage>
</organism>
<evidence type="ECO:0000256" key="1">
    <source>
        <dbReference type="ARBA" id="ARBA00022729"/>
    </source>
</evidence>
<protein>
    <submittedName>
        <fullName evidence="4">S-layer homology domain-containing protein</fullName>
    </submittedName>
</protein>
<evidence type="ECO:0000313" key="5">
    <source>
        <dbReference type="Proteomes" id="UP001552502"/>
    </source>
</evidence>
<evidence type="ECO:0000256" key="2">
    <source>
        <dbReference type="SAM" id="SignalP"/>
    </source>
</evidence>